<dbReference type="GO" id="GO:0016740">
    <property type="term" value="F:transferase activity"/>
    <property type="evidence" value="ECO:0007669"/>
    <property type="project" value="UniProtKB-KW"/>
</dbReference>
<dbReference type="InterPro" id="IPR051215">
    <property type="entry name" value="GRE"/>
</dbReference>
<dbReference type="RefSeq" id="WP_092482328.1">
    <property type="nucleotide sequence ID" value="NZ_FOYM01000006.1"/>
</dbReference>
<dbReference type="Pfam" id="PF02901">
    <property type="entry name" value="PFL-like"/>
    <property type="match status" value="1"/>
</dbReference>
<evidence type="ECO:0000259" key="4">
    <source>
        <dbReference type="PROSITE" id="PS51149"/>
    </source>
</evidence>
<dbReference type="NCBIfam" id="TIGR01774">
    <property type="entry name" value="PFL2-3"/>
    <property type="match status" value="1"/>
</dbReference>
<keyword evidence="2" id="KW-0456">Lyase</keyword>
<dbReference type="PROSITE" id="PS51149">
    <property type="entry name" value="GLY_RADICAL_2"/>
    <property type="match status" value="1"/>
</dbReference>
<evidence type="ECO:0000313" key="7">
    <source>
        <dbReference type="Proteomes" id="UP000199584"/>
    </source>
</evidence>
<dbReference type="EMBL" id="FOYM01000006">
    <property type="protein sequence ID" value="SFR00858.1"/>
    <property type="molecule type" value="Genomic_DNA"/>
</dbReference>
<organism evidence="6 7">
    <name type="scientific">Desulfoscipio geothermicus DSM 3669</name>
    <dbReference type="NCBI Taxonomy" id="1121426"/>
    <lineage>
        <taxon>Bacteria</taxon>
        <taxon>Bacillati</taxon>
        <taxon>Bacillota</taxon>
        <taxon>Clostridia</taxon>
        <taxon>Eubacteriales</taxon>
        <taxon>Desulfallaceae</taxon>
        <taxon>Desulfoscipio</taxon>
    </lineage>
</organism>
<dbReference type="InterPro" id="IPR004184">
    <property type="entry name" value="PFL_dom"/>
</dbReference>
<dbReference type="PANTHER" id="PTHR43641">
    <property type="entry name" value="FORMATE ACETYLTRANSFERASE 3-RELATED"/>
    <property type="match status" value="1"/>
</dbReference>
<dbReference type="SUPFAM" id="SSF51998">
    <property type="entry name" value="PFL-like glycyl radical enzymes"/>
    <property type="match status" value="1"/>
</dbReference>
<dbReference type="CDD" id="cd01677">
    <property type="entry name" value="PFL2_DhaB_BssA"/>
    <property type="match status" value="1"/>
</dbReference>
<dbReference type="Pfam" id="PF01228">
    <property type="entry name" value="Gly_radical"/>
    <property type="match status" value="1"/>
</dbReference>
<dbReference type="PANTHER" id="PTHR43641:SF2">
    <property type="entry name" value="DEHYDRATASE YBIW-RELATED"/>
    <property type="match status" value="1"/>
</dbReference>
<gene>
    <name evidence="6" type="ORF">SAMN05660706_1069</name>
</gene>
<proteinExistence type="predicted"/>
<dbReference type="InterPro" id="IPR001150">
    <property type="entry name" value="Gly_radical"/>
</dbReference>
<evidence type="ECO:0000256" key="2">
    <source>
        <dbReference type="ARBA" id="ARBA00023239"/>
    </source>
</evidence>
<dbReference type="PROSITE" id="PS51554">
    <property type="entry name" value="PFL"/>
    <property type="match status" value="1"/>
</dbReference>
<evidence type="ECO:0000259" key="5">
    <source>
        <dbReference type="PROSITE" id="PS51554"/>
    </source>
</evidence>
<dbReference type="GO" id="GO:0005829">
    <property type="term" value="C:cytosol"/>
    <property type="evidence" value="ECO:0007669"/>
    <property type="project" value="TreeGrafter"/>
</dbReference>
<keyword evidence="6" id="KW-0808">Transferase</keyword>
<comment type="caution">
    <text evidence="3">Lacks conserved residue(s) required for the propagation of feature annotation.</text>
</comment>
<reference evidence="7" key="1">
    <citation type="submission" date="2016-10" db="EMBL/GenBank/DDBJ databases">
        <authorList>
            <person name="Varghese N."/>
            <person name="Submissions S."/>
        </authorList>
    </citation>
    <scope>NUCLEOTIDE SEQUENCE [LARGE SCALE GENOMIC DNA]</scope>
    <source>
        <strain evidence="7">DSM 3669</strain>
    </source>
</reference>
<dbReference type="AlphaFoldDB" id="A0A1I6D5X9"/>
<evidence type="ECO:0000256" key="3">
    <source>
        <dbReference type="PROSITE-ProRule" id="PRU00493"/>
    </source>
</evidence>
<accession>A0A1I6D5X9</accession>
<dbReference type="Proteomes" id="UP000199584">
    <property type="component" value="Unassembled WGS sequence"/>
</dbReference>
<dbReference type="GO" id="GO:0016829">
    <property type="term" value="F:lyase activity"/>
    <property type="evidence" value="ECO:0007669"/>
    <property type="project" value="UniProtKB-KW"/>
</dbReference>
<protein>
    <submittedName>
        <fullName evidence="6">Formate C-acetyltransferase</fullName>
    </submittedName>
</protein>
<dbReference type="OrthoDB" id="9803969at2"/>
<sequence>MSIDVERKRFREACLKKLRQPKLTTERVVLVTEVHKESEGLPTIMRRALMLKKILSKMTIYIKDYELIVGGLGPEPFSAPIYPEFSWQWVLEQLDDFNRRDGDRFNVCKEDKKILSDLLPYWRGKAVEDVALAAMPEEVKAAREAKLIAFENMLTGGIGHYLPNYEKVLRKGLRNILAEIDEKQKKLDLTNPEEFDQYVFYKAVKISCEAVIYFAKRYADLAESQMSSCSTKRKAALEEIVRVCKRVPAEPAQTFHEALQSLWFIHLICYINQNGLAVTLGRMDQYLYPYYKTDIEKGVMDKEKVLSLLESFWIKCNEIIKLYNNTAASYYGGFPITQAPQVGGFTPEGRDATNELSELILEVEERVKLPQPDIGVLYTKEMSNDFLAKACSLIPHTMKPKIFNAHIGLDILLSLGIPLQDARNYAFVGCVESSVPGKTWGWHNAGLINFGKCVELAMNDGIDMKSGQRLGPPTGNFESFGTFDDFLYAYRTQVASAVRLLVTALHVVEDAHRKVLPLPFESVLIDDCLEKGQELNSGGACYNFTGIQGIGLATAADSLAAINSHIFEHKRLKPSELLNAVKSNFVGKENIRLLLLNDSPKYGNDNDQVDSLARLISQHYCEEVFRYQNRRGGKFIPGLFSISAHVPFGQGVVTADGRKCNDPLSDACSPAQGRIRRGPTAVARSVAKLDHVQVANGTLLNVKFPVSTLKGEEKIIKLASYVRTFMELGGFHIQVNVVNVELLREAQKYPEKYPDLMVRVAAYVALFTQLSKEMQDEIIARSELEI</sequence>
<keyword evidence="1" id="KW-0556">Organic radical</keyword>
<dbReference type="Gene3D" id="3.20.70.20">
    <property type="match status" value="1"/>
</dbReference>
<evidence type="ECO:0000313" key="6">
    <source>
        <dbReference type="EMBL" id="SFR00858.1"/>
    </source>
</evidence>
<keyword evidence="7" id="KW-1185">Reference proteome</keyword>
<dbReference type="InterPro" id="IPR010098">
    <property type="entry name" value="PFL2/GDeHydtase_fam"/>
</dbReference>
<feature type="domain" description="PFL" evidence="5">
    <location>
        <begin position="5"/>
        <end position="659"/>
    </location>
</feature>
<dbReference type="STRING" id="39060.SAMN05660706_1069"/>
<evidence type="ECO:0000256" key="1">
    <source>
        <dbReference type="ARBA" id="ARBA00022818"/>
    </source>
</evidence>
<name>A0A1I6D5X9_9FIRM</name>
<feature type="domain" description="Glycine radical" evidence="4">
    <location>
        <begin position="666"/>
        <end position="786"/>
    </location>
</feature>